<dbReference type="GO" id="GO:0046943">
    <property type="term" value="F:carboxylic acid transmembrane transporter activity"/>
    <property type="evidence" value="ECO:0007669"/>
    <property type="project" value="TreeGrafter"/>
</dbReference>
<evidence type="ECO:0000313" key="8">
    <source>
        <dbReference type="Proteomes" id="UP000253426"/>
    </source>
</evidence>
<dbReference type="SUPFAM" id="SSF103473">
    <property type="entry name" value="MFS general substrate transporter"/>
    <property type="match status" value="1"/>
</dbReference>
<comment type="caution">
    <text evidence="7">The sequence shown here is derived from an EMBL/GenBank/DDBJ whole genome shotgun (WGS) entry which is preliminary data.</text>
</comment>
<dbReference type="PANTHER" id="PTHR23508">
    <property type="entry name" value="CARBOXYLIC ACID TRANSPORTER PROTEIN HOMOLOG"/>
    <property type="match status" value="1"/>
</dbReference>
<keyword evidence="8" id="KW-1185">Reference proteome</keyword>
<organism evidence="7 8">
    <name type="scientific">Roseimicrobium gellanilyticum</name>
    <dbReference type="NCBI Taxonomy" id="748857"/>
    <lineage>
        <taxon>Bacteria</taxon>
        <taxon>Pseudomonadati</taxon>
        <taxon>Verrucomicrobiota</taxon>
        <taxon>Verrucomicrobiia</taxon>
        <taxon>Verrucomicrobiales</taxon>
        <taxon>Verrucomicrobiaceae</taxon>
        <taxon>Roseimicrobium</taxon>
    </lineage>
</organism>
<dbReference type="PROSITE" id="PS50850">
    <property type="entry name" value="MFS"/>
    <property type="match status" value="1"/>
</dbReference>
<feature type="transmembrane region" description="Helical" evidence="5">
    <location>
        <begin position="127"/>
        <end position="149"/>
    </location>
</feature>
<evidence type="ECO:0000256" key="2">
    <source>
        <dbReference type="ARBA" id="ARBA00022692"/>
    </source>
</evidence>
<dbReference type="Gene3D" id="1.20.1250.20">
    <property type="entry name" value="MFS general substrate transporter like domains"/>
    <property type="match status" value="2"/>
</dbReference>
<name>A0A366HKS6_9BACT</name>
<comment type="subcellular location">
    <subcellularLocation>
        <location evidence="1">Membrane</location>
        <topology evidence="1">Multi-pass membrane protein</topology>
    </subcellularLocation>
</comment>
<evidence type="ECO:0000256" key="3">
    <source>
        <dbReference type="ARBA" id="ARBA00022989"/>
    </source>
</evidence>
<dbReference type="InterPro" id="IPR036259">
    <property type="entry name" value="MFS_trans_sf"/>
</dbReference>
<feature type="transmembrane region" description="Helical" evidence="5">
    <location>
        <begin position="199"/>
        <end position="221"/>
    </location>
</feature>
<evidence type="ECO:0000256" key="4">
    <source>
        <dbReference type="ARBA" id="ARBA00023136"/>
    </source>
</evidence>
<feature type="transmembrane region" description="Helical" evidence="5">
    <location>
        <begin position="161"/>
        <end position="179"/>
    </location>
</feature>
<dbReference type="OrthoDB" id="183263at2"/>
<keyword evidence="2 5" id="KW-0812">Transmembrane</keyword>
<feature type="transmembrane region" description="Helical" evidence="5">
    <location>
        <begin position="362"/>
        <end position="379"/>
    </location>
</feature>
<evidence type="ECO:0000256" key="1">
    <source>
        <dbReference type="ARBA" id="ARBA00004141"/>
    </source>
</evidence>
<keyword evidence="4 5" id="KW-0472">Membrane</keyword>
<evidence type="ECO:0000313" key="7">
    <source>
        <dbReference type="EMBL" id="RBP42363.1"/>
    </source>
</evidence>
<feature type="transmembrane region" description="Helical" evidence="5">
    <location>
        <begin position="386"/>
        <end position="407"/>
    </location>
</feature>
<dbReference type="EMBL" id="QNRR01000006">
    <property type="protein sequence ID" value="RBP42363.1"/>
    <property type="molecule type" value="Genomic_DNA"/>
</dbReference>
<dbReference type="Proteomes" id="UP000253426">
    <property type="component" value="Unassembled WGS sequence"/>
</dbReference>
<feature type="transmembrane region" description="Helical" evidence="5">
    <location>
        <begin position="71"/>
        <end position="90"/>
    </location>
</feature>
<feature type="domain" description="Major facilitator superfamily (MFS) profile" evidence="6">
    <location>
        <begin position="21"/>
        <end position="485"/>
    </location>
</feature>
<feature type="transmembrane region" description="Helical" evidence="5">
    <location>
        <begin position="102"/>
        <end position="121"/>
    </location>
</feature>
<dbReference type="InterPro" id="IPR020846">
    <property type="entry name" value="MFS_dom"/>
</dbReference>
<evidence type="ECO:0000259" key="6">
    <source>
        <dbReference type="PROSITE" id="PS50850"/>
    </source>
</evidence>
<reference evidence="7 8" key="1">
    <citation type="submission" date="2018-06" db="EMBL/GenBank/DDBJ databases">
        <title>Genomic Encyclopedia of Type Strains, Phase IV (KMG-IV): sequencing the most valuable type-strain genomes for metagenomic binning, comparative biology and taxonomic classification.</title>
        <authorList>
            <person name="Goeker M."/>
        </authorList>
    </citation>
    <scope>NUCLEOTIDE SEQUENCE [LARGE SCALE GENOMIC DNA]</scope>
    <source>
        <strain evidence="7 8">DSM 25532</strain>
    </source>
</reference>
<keyword evidence="3 5" id="KW-1133">Transmembrane helix</keyword>
<dbReference type="Pfam" id="PF07690">
    <property type="entry name" value="MFS_1"/>
    <property type="match status" value="1"/>
</dbReference>
<feature type="transmembrane region" description="Helical" evidence="5">
    <location>
        <begin position="20"/>
        <end position="43"/>
    </location>
</feature>
<feature type="transmembrane region" description="Helical" evidence="5">
    <location>
        <begin position="427"/>
        <end position="448"/>
    </location>
</feature>
<dbReference type="InterPro" id="IPR011701">
    <property type="entry name" value="MFS"/>
</dbReference>
<dbReference type="RefSeq" id="WP_113959500.1">
    <property type="nucleotide sequence ID" value="NZ_QNRR01000006.1"/>
</dbReference>
<dbReference type="PANTHER" id="PTHR23508:SF10">
    <property type="entry name" value="CARBOXYLIC ACID TRANSPORTER PROTEIN HOMOLOG"/>
    <property type="match status" value="1"/>
</dbReference>
<accession>A0A366HKS6</accession>
<sequence>MASPTPTIPEPLKFTRTHWLICIIASIGFAFDIYELLMLPLIIKPALASLGGVNEAGIPNLLPGSPEYVEWARMLFFVPALAGGVFGLLGGYLTDLLGRRRVLTYSILLYAISAFAAGYATNLYQLLFLRCLVFIGVCVEFVAAVAWLAELFPNPKQREKVLGYTQAFSSLGGFLVAFMNGYAAEHAGTFPAIHGGHEAWRYTLISGVIPALPLILIRPFLPESPVWQRKREAGQLKRPSIRALFSPELRRTTIATTIVFAASYGIAFGAIQQLPQILGAPGKGQKEVLAIGKAAQDKAIADAQAAGKPAPPEGKLKQIGANAIDGTVAHVTKIQEMGGLLGRCALAFLAVIIVGRRTLLRIFQIPALIFVPLYFWWVSNNLTGDTLTMIQAGIFIAGFLTVAQFSFWGNYIPRVFPVHLRGTGESFAANIGGRVIGTAAAWITLTLAESKPPNPAKIALMGAFVAGGYALVGAILTQWLPEPKAEEEEH</sequence>
<dbReference type="AlphaFoldDB" id="A0A366HKS6"/>
<gene>
    <name evidence="7" type="ORF">DES53_10667</name>
</gene>
<dbReference type="GO" id="GO:0005886">
    <property type="term" value="C:plasma membrane"/>
    <property type="evidence" value="ECO:0007669"/>
    <property type="project" value="TreeGrafter"/>
</dbReference>
<evidence type="ECO:0000256" key="5">
    <source>
        <dbReference type="SAM" id="Phobius"/>
    </source>
</evidence>
<proteinExistence type="predicted"/>
<protein>
    <submittedName>
        <fullName evidence="7">MFS transporter</fullName>
    </submittedName>
</protein>
<feature type="transmembrane region" description="Helical" evidence="5">
    <location>
        <begin position="460"/>
        <end position="480"/>
    </location>
</feature>